<comment type="caution">
    <text evidence="2">The sequence shown here is derived from an EMBL/GenBank/DDBJ whole genome shotgun (WGS) entry which is preliminary data.</text>
</comment>
<organism evidence="2 3">
    <name type="scientific">Pseudomonas rubra</name>
    <dbReference type="NCBI Taxonomy" id="2942627"/>
    <lineage>
        <taxon>Bacteria</taxon>
        <taxon>Pseudomonadati</taxon>
        <taxon>Pseudomonadota</taxon>
        <taxon>Gammaproteobacteria</taxon>
        <taxon>Pseudomonadales</taxon>
        <taxon>Pseudomonadaceae</taxon>
        <taxon>Pseudomonas</taxon>
    </lineage>
</organism>
<evidence type="ECO:0000256" key="1">
    <source>
        <dbReference type="SAM" id="MobiDB-lite"/>
    </source>
</evidence>
<evidence type="ECO:0000313" key="2">
    <source>
        <dbReference type="EMBL" id="MDD1013856.1"/>
    </source>
</evidence>
<reference evidence="2 3" key="1">
    <citation type="submission" date="2022-05" db="EMBL/GenBank/DDBJ databases">
        <title>Novel Pseudomonas spp. Isolated from a Rainbow Trout Aquaculture Facility.</title>
        <authorList>
            <person name="Testerman T."/>
            <person name="Graf J."/>
        </authorList>
    </citation>
    <scope>NUCLEOTIDE SEQUENCE [LARGE SCALE GENOMIC DNA]</scope>
    <source>
        <strain evidence="2 3">ID1025</strain>
    </source>
</reference>
<sequence length="89" mass="9183">MCFSSKVKQPKVSPQSIAAPAPVAEEAPKGVEFGDDSSSDNSDTTDGVKDLKVTKEKTGEGTQSAVASDTGTAPVKKTTSASIKRALKR</sequence>
<dbReference type="InterPro" id="IPR020134">
    <property type="entry name" value="Phage_T7-like_6.7"/>
</dbReference>
<protein>
    <submittedName>
        <fullName evidence="2">DUF5476 domain-containing protein</fullName>
    </submittedName>
</protein>
<feature type="region of interest" description="Disordered" evidence="1">
    <location>
        <begin position="1"/>
        <end position="89"/>
    </location>
</feature>
<name>A0ABT5P6D1_9PSED</name>
<proteinExistence type="predicted"/>
<accession>A0ABT5P6D1</accession>
<feature type="compositionally biased region" description="Basic and acidic residues" evidence="1">
    <location>
        <begin position="46"/>
        <end position="59"/>
    </location>
</feature>
<dbReference type="RefSeq" id="WP_273892623.1">
    <property type="nucleotide sequence ID" value="NZ_JAMDGP010000015.1"/>
</dbReference>
<keyword evidence="3" id="KW-1185">Reference proteome</keyword>
<feature type="compositionally biased region" description="Polar residues" evidence="1">
    <location>
        <begin position="60"/>
        <end position="82"/>
    </location>
</feature>
<dbReference type="Pfam" id="PF17570">
    <property type="entry name" value="T7-like_gp67"/>
    <property type="match status" value="1"/>
</dbReference>
<evidence type="ECO:0000313" key="3">
    <source>
        <dbReference type="Proteomes" id="UP001148184"/>
    </source>
</evidence>
<dbReference type="EMBL" id="JAMDGZ010000018">
    <property type="protein sequence ID" value="MDD1013856.1"/>
    <property type="molecule type" value="Genomic_DNA"/>
</dbReference>
<dbReference type="Proteomes" id="UP001148184">
    <property type="component" value="Unassembled WGS sequence"/>
</dbReference>
<gene>
    <name evidence="2" type="ORF">M5G17_09210</name>
</gene>